<sequence length="317" mass="34406">MTFFRRPLPWLVLGAVLTSACPGRHTRGNTPLFTLEDPRGDDHGDGDLRYPLREDMAPGSLDLLSLAAYPAPGGTVFTATLARPIAKPEAARTVDLTGETQAQRARFGFYTFNVDLYVDTDGVEGSGRTDTLPGRFLTLAPGSAWEKMILLTPRPYQARDTLRGLWKHEARQERQRQQGPLGEAVLREVDAEVERELEARVFIPTRVRVNGPTVEFFVPEEFLGGMAQPGWGYAAAVTGASLETKVDVPALFGGTPRAQGLMVLPIGTGDSRERFGGGRLGDPGQSPVVDLLVPEGVTQEQLLGINAPPWPAVVPLR</sequence>
<accession>A0A1H8BEB8</accession>
<name>A0A1H8BEB8_STIAU</name>
<dbReference type="Proteomes" id="UP000182719">
    <property type="component" value="Unassembled WGS sequence"/>
</dbReference>
<gene>
    <name evidence="2" type="ORF">SAMN05444354_123116</name>
</gene>
<dbReference type="AlphaFoldDB" id="A0A1H8BEB8"/>
<dbReference type="InterPro" id="IPR019248">
    <property type="entry name" value="Glucodextran_C"/>
</dbReference>
<protein>
    <submittedName>
        <fullName evidence="2">C-terminal binding-module, SLH-like, of glucodextranase</fullName>
    </submittedName>
</protein>
<dbReference type="EMBL" id="FOAP01000023">
    <property type="protein sequence ID" value="SEM81096.1"/>
    <property type="molecule type" value="Genomic_DNA"/>
</dbReference>
<dbReference type="RefSeq" id="WP_075010262.1">
    <property type="nucleotide sequence ID" value="NZ_FOAP01000023.1"/>
</dbReference>
<feature type="domain" description="Glucodextranase-like C-terminal" evidence="1">
    <location>
        <begin position="33"/>
        <end position="304"/>
    </location>
</feature>
<dbReference type="Gene3D" id="2.60.40.1190">
    <property type="match status" value="1"/>
</dbReference>
<evidence type="ECO:0000259" key="1">
    <source>
        <dbReference type="Pfam" id="PF09985"/>
    </source>
</evidence>
<reference evidence="3" key="1">
    <citation type="submission" date="2016-10" db="EMBL/GenBank/DDBJ databases">
        <authorList>
            <person name="Varghese N."/>
            <person name="Submissions S."/>
        </authorList>
    </citation>
    <scope>NUCLEOTIDE SEQUENCE [LARGE SCALE GENOMIC DNA]</scope>
    <source>
        <strain evidence="3">DSM 17044</strain>
    </source>
</reference>
<keyword evidence="3" id="KW-1185">Reference proteome</keyword>
<dbReference type="PROSITE" id="PS51257">
    <property type="entry name" value="PROKAR_LIPOPROTEIN"/>
    <property type="match status" value="1"/>
</dbReference>
<dbReference type="SUPFAM" id="SSF49344">
    <property type="entry name" value="CBD9-like"/>
    <property type="match status" value="1"/>
</dbReference>
<proteinExistence type="predicted"/>
<dbReference type="Pfam" id="PF09985">
    <property type="entry name" value="Glucodextran_C"/>
    <property type="match status" value="1"/>
</dbReference>
<evidence type="ECO:0000313" key="2">
    <source>
        <dbReference type="EMBL" id="SEM81096.1"/>
    </source>
</evidence>
<organism evidence="2 3">
    <name type="scientific">Stigmatella aurantiaca</name>
    <dbReference type="NCBI Taxonomy" id="41"/>
    <lineage>
        <taxon>Bacteria</taxon>
        <taxon>Pseudomonadati</taxon>
        <taxon>Myxococcota</taxon>
        <taxon>Myxococcia</taxon>
        <taxon>Myxococcales</taxon>
        <taxon>Cystobacterineae</taxon>
        <taxon>Archangiaceae</taxon>
        <taxon>Stigmatella</taxon>
    </lineage>
</organism>
<dbReference type="OrthoDB" id="5489358at2"/>
<evidence type="ECO:0000313" key="3">
    <source>
        <dbReference type="Proteomes" id="UP000182719"/>
    </source>
</evidence>